<evidence type="ECO:0000313" key="2">
    <source>
        <dbReference type="Proteomes" id="UP000032633"/>
    </source>
</evidence>
<sequence>MTIKNDVIPYSEAVTMVRNAIEDRAAWFDLLTKEAEAVGAEPETIARRAIQRFGFLKSQKMIQSDNLEEFVKQFASELVANVFEMSVERVETDEAEIHLHYCPLVESWKKGGNSDEHIDTLCQWAIEGDHGLMLGFPEFEYKAEKRIAAGDGYCKFIFSRKEERKQS</sequence>
<evidence type="ECO:0000313" key="1">
    <source>
        <dbReference type="EMBL" id="AJY77979.1"/>
    </source>
</evidence>
<proteinExistence type="predicted"/>
<dbReference type="RefSeq" id="WP_045673642.1">
    <property type="nucleotide sequence ID" value="NZ_CP011058.1"/>
</dbReference>
<dbReference type="PATRIC" id="fig|1126833.4.peg.5222"/>
<dbReference type="STRING" id="1126833.VN24_23750"/>
<dbReference type="InterPro" id="IPR026002">
    <property type="entry name" value="ATC_hydrolase-like"/>
</dbReference>
<dbReference type="KEGG" id="pbj:VN24_23750"/>
<dbReference type="EMBL" id="CP011058">
    <property type="protein sequence ID" value="AJY77979.1"/>
    <property type="molecule type" value="Genomic_DNA"/>
</dbReference>
<reference evidence="2" key="2">
    <citation type="submission" date="2015-03" db="EMBL/GenBank/DDBJ databases">
        <title>Genome sequence of Paenibacillus beijingensis strain DSM 24997T.</title>
        <authorList>
            <person name="Kwak Y."/>
            <person name="Shin J.-H."/>
        </authorList>
    </citation>
    <scope>NUCLEOTIDE SEQUENCE [LARGE SCALE GENOMIC DNA]</scope>
    <source>
        <strain evidence="2">DSM 24997</strain>
    </source>
</reference>
<dbReference type="Proteomes" id="UP000032633">
    <property type="component" value="Chromosome"/>
</dbReference>
<dbReference type="AlphaFoldDB" id="A0A0D5NRL6"/>
<dbReference type="OrthoDB" id="5454254at2"/>
<protein>
    <recommendedName>
        <fullName evidence="3">L-2-amino-thiazoline-4-carboxylic acid hydrolase</fullName>
    </recommendedName>
</protein>
<reference evidence="1 2" key="1">
    <citation type="journal article" date="2015" name="J. Biotechnol.">
        <title>Complete genome sequence of Paenibacillus beijingensis 7188(T) (=DSM 24997(T)), a novel rhizobacterium from jujube garden soil.</title>
        <authorList>
            <person name="Kwak Y."/>
            <person name="Shin J.H."/>
        </authorList>
    </citation>
    <scope>NUCLEOTIDE SEQUENCE [LARGE SCALE GENOMIC DNA]</scope>
    <source>
        <strain evidence="1 2">DSM 24997</strain>
    </source>
</reference>
<keyword evidence="2" id="KW-1185">Reference proteome</keyword>
<organism evidence="1 2">
    <name type="scientific">Paenibacillus beijingensis</name>
    <dbReference type="NCBI Taxonomy" id="1126833"/>
    <lineage>
        <taxon>Bacteria</taxon>
        <taxon>Bacillati</taxon>
        <taxon>Bacillota</taxon>
        <taxon>Bacilli</taxon>
        <taxon>Bacillales</taxon>
        <taxon>Paenibacillaceae</taxon>
        <taxon>Paenibacillus</taxon>
    </lineage>
</organism>
<dbReference type="HOGENOM" id="CLU_123806_0_0_9"/>
<name>A0A0D5NRL6_9BACL</name>
<evidence type="ECO:0008006" key="3">
    <source>
        <dbReference type="Google" id="ProtNLM"/>
    </source>
</evidence>
<gene>
    <name evidence="1" type="ORF">VN24_23750</name>
</gene>
<accession>A0A0D5NRL6</accession>
<dbReference type="Pfam" id="PF14196">
    <property type="entry name" value="ATC_hydrolase"/>
    <property type="match status" value="1"/>
</dbReference>